<reference evidence="2" key="3">
    <citation type="submission" date="2020-12" db="UniProtKB">
        <authorList>
            <consortium name="EnsemblPlants"/>
        </authorList>
    </citation>
    <scope>IDENTIFICATION</scope>
</reference>
<dbReference type="PaxDb" id="3218-PP1S234_81V6.1"/>
<evidence type="ECO:0000313" key="2">
    <source>
        <dbReference type="EnsemblPlants" id="PAC:32939710.CDS.1"/>
    </source>
</evidence>
<evidence type="ECO:0000313" key="1">
    <source>
        <dbReference type="EMBL" id="PNR34033.1"/>
    </source>
</evidence>
<gene>
    <name evidence="1" type="ORF">PHYPA_023849</name>
</gene>
<sequence>MVQSSWSEPESVVTMELCVASAGAVSTSAASSIGADFGRSTDFVQRRSAIPRVQTEIKRSDQQVPVYWDQTVPVLTCKEARESSRKKASLSSRGSDHVITPSIYSKSFAGNSASGEAYVDEVGDSSAVSFDAILSMYQSSLLEKSCKWSGEFGTMLKRRSRKWHDDRGRLWRNFARSFSGWRLGEVEEESLCNLHETIERENICDHSAIFNLHSGTLSFPQLGAIFQGRRWDFRHQLHNRRDSMTFNTPMLTTRSSLECANAILTAFGHPKFHVYVSGTFPDGNLYVV</sequence>
<dbReference type="Proteomes" id="UP000006727">
    <property type="component" value="Chromosome 19"/>
</dbReference>
<organism evidence="1">
    <name type="scientific">Physcomitrium patens</name>
    <name type="common">Spreading-leaved earth moss</name>
    <name type="synonym">Physcomitrella patens</name>
    <dbReference type="NCBI Taxonomy" id="3218"/>
    <lineage>
        <taxon>Eukaryota</taxon>
        <taxon>Viridiplantae</taxon>
        <taxon>Streptophyta</taxon>
        <taxon>Embryophyta</taxon>
        <taxon>Bryophyta</taxon>
        <taxon>Bryophytina</taxon>
        <taxon>Bryopsida</taxon>
        <taxon>Funariidae</taxon>
        <taxon>Funariales</taxon>
        <taxon>Funariaceae</taxon>
        <taxon>Physcomitrium</taxon>
    </lineage>
</organism>
<reference evidence="1 3" key="2">
    <citation type="journal article" date="2018" name="Plant J.">
        <title>The Physcomitrella patens chromosome-scale assembly reveals moss genome structure and evolution.</title>
        <authorList>
            <person name="Lang D."/>
            <person name="Ullrich K.K."/>
            <person name="Murat F."/>
            <person name="Fuchs J."/>
            <person name="Jenkins J."/>
            <person name="Haas F.B."/>
            <person name="Piednoel M."/>
            <person name="Gundlach H."/>
            <person name="Van Bel M."/>
            <person name="Meyberg R."/>
            <person name="Vives C."/>
            <person name="Morata J."/>
            <person name="Symeonidi A."/>
            <person name="Hiss M."/>
            <person name="Muchero W."/>
            <person name="Kamisugi Y."/>
            <person name="Saleh O."/>
            <person name="Blanc G."/>
            <person name="Decker E.L."/>
            <person name="van Gessel N."/>
            <person name="Grimwood J."/>
            <person name="Hayes R.D."/>
            <person name="Graham S.W."/>
            <person name="Gunter L.E."/>
            <person name="McDaniel S.F."/>
            <person name="Hoernstein S.N.W."/>
            <person name="Larsson A."/>
            <person name="Li F.W."/>
            <person name="Perroud P.F."/>
            <person name="Phillips J."/>
            <person name="Ranjan P."/>
            <person name="Rokshar D.S."/>
            <person name="Rothfels C.J."/>
            <person name="Schneider L."/>
            <person name="Shu S."/>
            <person name="Stevenson D.W."/>
            <person name="Thummler F."/>
            <person name="Tillich M."/>
            <person name="Villarreal Aguilar J.C."/>
            <person name="Widiez T."/>
            <person name="Wong G.K."/>
            <person name="Wymore A."/>
            <person name="Zhang Y."/>
            <person name="Zimmer A.D."/>
            <person name="Quatrano R.S."/>
            <person name="Mayer K.F.X."/>
            <person name="Goodstein D."/>
            <person name="Casacuberta J.M."/>
            <person name="Vandepoele K."/>
            <person name="Reski R."/>
            <person name="Cuming A.C."/>
            <person name="Tuskan G.A."/>
            <person name="Maumus F."/>
            <person name="Salse J."/>
            <person name="Schmutz J."/>
            <person name="Rensing S.A."/>
        </authorList>
    </citation>
    <scope>NUCLEOTIDE SEQUENCE [LARGE SCALE GENOMIC DNA]</scope>
    <source>
        <strain evidence="2 3">cv. Gransden 2004</strain>
    </source>
</reference>
<reference evidence="1 3" key="1">
    <citation type="journal article" date="2008" name="Science">
        <title>The Physcomitrella genome reveals evolutionary insights into the conquest of land by plants.</title>
        <authorList>
            <person name="Rensing S."/>
            <person name="Lang D."/>
            <person name="Zimmer A."/>
            <person name="Terry A."/>
            <person name="Salamov A."/>
            <person name="Shapiro H."/>
            <person name="Nishiyama T."/>
            <person name="Perroud P.-F."/>
            <person name="Lindquist E."/>
            <person name="Kamisugi Y."/>
            <person name="Tanahashi T."/>
            <person name="Sakakibara K."/>
            <person name="Fujita T."/>
            <person name="Oishi K."/>
            <person name="Shin-I T."/>
            <person name="Kuroki Y."/>
            <person name="Toyoda A."/>
            <person name="Suzuki Y."/>
            <person name="Hashimoto A."/>
            <person name="Yamaguchi K."/>
            <person name="Sugano A."/>
            <person name="Kohara Y."/>
            <person name="Fujiyama A."/>
            <person name="Anterola A."/>
            <person name="Aoki S."/>
            <person name="Ashton N."/>
            <person name="Barbazuk W.B."/>
            <person name="Barker E."/>
            <person name="Bennetzen J."/>
            <person name="Bezanilla M."/>
            <person name="Blankenship R."/>
            <person name="Cho S.H."/>
            <person name="Dutcher S."/>
            <person name="Estelle M."/>
            <person name="Fawcett J.A."/>
            <person name="Gundlach H."/>
            <person name="Hanada K."/>
            <person name="Heyl A."/>
            <person name="Hicks K.A."/>
            <person name="Hugh J."/>
            <person name="Lohr M."/>
            <person name="Mayer K."/>
            <person name="Melkozernov A."/>
            <person name="Murata T."/>
            <person name="Nelson D."/>
            <person name="Pils B."/>
            <person name="Prigge M."/>
            <person name="Reiss B."/>
            <person name="Renner T."/>
            <person name="Rombauts S."/>
            <person name="Rushton P."/>
            <person name="Sanderfoot A."/>
            <person name="Schween G."/>
            <person name="Shiu S.-H."/>
            <person name="Stueber K."/>
            <person name="Theodoulou F.L."/>
            <person name="Tu H."/>
            <person name="Van de Peer Y."/>
            <person name="Verrier P.J."/>
            <person name="Waters E."/>
            <person name="Wood A."/>
            <person name="Yang L."/>
            <person name="Cove D."/>
            <person name="Cuming A."/>
            <person name="Hasebe M."/>
            <person name="Lucas S."/>
            <person name="Mishler D.B."/>
            <person name="Reski R."/>
            <person name="Grigoriev I."/>
            <person name="Quatrano R.S."/>
            <person name="Boore J.L."/>
        </authorList>
    </citation>
    <scope>NUCLEOTIDE SEQUENCE [LARGE SCALE GENOMIC DNA]</scope>
    <source>
        <strain evidence="2 3">cv. Gransden 2004</strain>
    </source>
</reference>
<dbReference type="EMBL" id="ABEU02000019">
    <property type="protein sequence ID" value="PNR34033.1"/>
    <property type="molecule type" value="Genomic_DNA"/>
</dbReference>
<dbReference type="InParanoid" id="A0A2K1IXM8"/>
<name>A0A2K1IXM8_PHYPA</name>
<dbReference type="AlphaFoldDB" id="A0A2K1IXM8"/>
<dbReference type="EnsemblPlants" id="Pp3c19_7770V3.1">
    <property type="protein sequence ID" value="PAC:32939710.CDS.1"/>
    <property type="gene ID" value="Pp3c19_7770"/>
</dbReference>
<accession>A0A2K1IXM8</accession>
<protein>
    <submittedName>
        <fullName evidence="1 2">Uncharacterized protein</fullName>
    </submittedName>
</protein>
<keyword evidence="3" id="KW-1185">Reference proteome</keyword>
<dbReference type="Gramene" id="Pp3c19_7770V3.1">
    <property type="protein sequence ID" value="PAC:32939710.CDS.1"/>
    <property type="gene ID" value="Pp3c19_7770"/>
</dbReference>
<proteinExistence type="predicted"/>
<evidence type="ECO:0000313" key="3">
    <source>
        <dbReference type="Proteomes" id="UP000006727"/>
    </source>
</evidence>